<dbReference type="CDD" id="cd17734">
    <property type="entry name" value="BRCT_Bard1_rpt1"/>
    <property type="match status" value="1"/>
</dbReference>
<evidence type="ECO:0000313" key="10">
    <source>
        <dbReference type="Proteomes" id="UP000616769"/>
    </source>
</evidence>
<keyword evidence="3" id="KW-0227">DNA damage</keyword>
<evidence type="ECO:0000256" key="7">
    <source>
        <dbReference type="ARBA" id="ARBA00023242"/>
    </source>
</evidence>
<evidence type="ECO:0000256" key="2">
    <source>
        <dbReference type="ARBA" id="ARBA00022737"/>
    </source>
</evidence>
<feature type="region of interest" description="Disordered" evidence="8">
    <location>
        <begin position="461"/>
        <end position="584"/>
    </location>
</feature>
<feature type="compositionally biased region" description="Basic and acidic residues" evidence="8">
    <location>
        <begin position="559"/>
        <end position="584"/>
    </location>
</feature>
<keyword evidence="5" id="KW-0862">Zinc</keyword>
<dbReference type="EMBL" id="JXLN01007029">
    <property type="protein sequence ID" value="KPM04018.1"/>
    <property type="molecule type" value="Genomic_DNA"/>
</dbReference>
<evidence type="ECO:0000256" key="5">
    <source>
        <dbReference type="ARBA" id="ARBA00022833"/>
    </source>
</evidence>
<comment type="caution">
    <text evidence="9">The sequence shown here is derived from an EMBL/GenBank/DDBJ whole genome shotgun (WGS) entry which is preliminary data.</text>
</comment>
<dbReference type="GO" id="GO:0070531">
    <property type="term" value="C:BRCA1-A complex"/>
    <property type="evidence" value="ECO:0007669"/>
    <property type="project" value="TreeGrafter"/>
</dbReference>
<dbReference type="VEuPathDB" id="VectorBase:SSCA000099"/>
<feature type="compositionally biased region" description="Basic residues" evidence="8">
    <location>
        <begin position="461"/>
        <end position="476"/>
    </location>
</feature>
<feature type="compositionally biased region" description="Polar residues" evidence="8">
    <location>
        <begin position="503"/>
        <end position="513"/>
    </location>
</feature>
<dbReference type="PROSITE" id="PS50172">
    <property type="entry name" value="BRCT"/>
    <property type="match status" value="1"/>
</dbReference>
<feature type="compositionally biased region" description="Basic and acidic residues" evidence="8">
    <location>
        <begin position="516"/>
        <end position="546"/>
    </location>
</feature>
<evidence type="ECO:0000256" key="3">
    <source>
        <dbReference type="ARBA" id="ARBA00022763"/>
    </source>
</evidence>
<dbReference type="Pfam" id="PF00533">
    <property type="entry name" value="BRCT"/>
    <property type="match status" value="1"/>
</dbReference>
<dbReference type="Gene3D" id="3.30.40.10">
    <property type="entry name" value="Zinc/RING finger domain, C3HC4 (zinc finger)"/>
    <property type="match status" value="1"/>
</dbReference>
<dbReference type="Gene3D" id="3.40.50.10190">
    <property type="entry name" value="BRCT domain"/>
    <property type="match status" value="1"/>
</dbReference>
<dbReference type="OrthoDB" id="6516617at2759"/>
<gene>
    <name evidence="9" type="ORF">QR98_0024570</name>
</gene>
<evidence type="ECO:0000313" key="9">
    <source>
        <dbReference type="EMBL" id="KPM04018.1"/>
    </source>
</evidence>
<dbReference type="AlphaFoldDB" id="A0A131ZYU0"/>
<keyword evidence="4" id="KW-0479">Metal-binding</keyword>
<keyword evidence="6" id="KW-0234">DNA repair</keyword>
<dbReference type="SUPFAM" id="SSF57850">
    <property type="entry name" value="RING/U-box"/>
    <property type="match status" value="1"/>
</dbReference>
<keyword evidence="4" id="KW-0863">Zinc-finger</keyword>
<dbReference type="InterPro" id="IPR001841">
    <property type="entry name" value="Znf_RING"/>
</dbReference>
<name>A0A131ZYU0_SARSC</name>
<dbReference type="PANTHER" id="PTHR13763:SF0">
    <property type="entry name" value="BREAST CANCER TYPE 1 SUSCEPTIBILITY PROTEIN"/>
    <property type="match status" value="1"/>
</dbReference>
<dbReference type="GO" id="GO:0000724">
    <property type="term" value="P:double-strand break repair via homologous recombination"/>
    <property type="evidence" value="ECO:0007669"/>
    <property type="project" value="TreeGrafter"/>
</dbReference>
<dbReference type="InterPro" id="IPR013083">
    <property type="entry name" value="Znf_RING/FYVE/PHD"/>
</dbReference>
<feature type="compositionally biased region" description="Basic and acidic residues" evidence="8">
    <location>
        <begin position="412"/>
        <end position="431"/>
    </location>
</feature>
<dbReference type="PROSITE" id="PS50089">
    <property type="entry name" value="ZF_RING_2"/>
    <property type="match status" value="1"/>
</dbReference>
<evidence type="ECO:0000256" key="8">
    <source>
        <dbReference type="SAM" id="MobiDB-lite"/>
    </source>
</evidence>
<proteinExistence type="predicted"/>
<keyword evidence="7" id="KW-0539">Nucleus</keyword>
<accession>A0A131ZYU0</accession>
<dbReference type="Proteomes" id="UP000616769">
    <property type="component" value="Unassembled WGS sequence"/>
</dbReference>
<evidence type="ECO:0000256" key="6">
    <source>
        <dbReference type="ARBA" id="ARBA00023204"/>
    </source>
</evidence>
<dbReference type="GO" id="GO:0045944">
    <property type="term" value="P:positive regulation of transcription by RNA polymerase II"/>
    <property type="evidence" value="ECO:0007669"/>
    <property type="project" value="TreeGrafter"/>
</dbReference>
<dbReference type="SMART" id="SM00292">
    <property type="entry name" value="BRCT"/>
    <property type="match status" value="1"/>
</dbReference>
<evidence type="ECO:0000256" key="4">
    <source>
        <dbReference type="ARBA" id="ARBA00022771"/>
    </source>
</evidence>
<evidence type="ECO:0000256" key="1">
    <source>
        <dbReference type="ARBA" id="ARBA00004123"/>
    </source>
</evidence>
<protein>
    <submittedName>
        <fullName evidence="9">BRCA1-associated RING domain 1-like protein</fullName>
    </submittedName>
</protein>
<sequence length="822" mass="93808">MNSFRSKDKNTVLNKILNELNRSVSCPKCRKQSTEIDYIGLDCGHIFCSNCSYKFSKCPSCSKVIERIGDLEYDDWFHQLSIETFNLKQLVCDEKSFTNTNQSIKIEQQKESSVECATQTDPQNSFKEFASIEIQTDFRQKDTRSIDTQTDFIESKSKDNSNLIKERNSCCLEKNLRKILDLNICNSLNLIIQGLLENENECVCIVPTNNEPQTNHSLSIQNHPISEDIDVLKQDQQSVAISNVSGLNENQFCDVAKVSSILPEIVPESQSPTPKSPIPIRNVTNFESAYSSKSNDSNTLLKRRSSFRKIILDDNQNENDVIFAKSLKIDQSPENKVEFLESDSKRKEDLKQQTNLPKNIQKFETDIKHEKLPCVKSPIEVHKIFDYEIVANSTRIDSINNTKDLINAVKHNDECSSESESIKTKSTDDKKRKSTRRSKIKEQTLPTIDLFEEPSNLKIKRSTPYRKTSNRTRKIKTNVLELDVNEETPSMGPPQPSLPLPSAKSSTTPTLNSIVDDEKEKTINQESKIKTEEEKNVQTSDTELKSKKASRSRTINKNNKSDKSKNLNEPEEEKIFDQKQSKDEKGIEIKTTISKSVKEKRKNFGDIEETSIDSKRARSSSTDTENIVVMCSGLDATQKNKLKKASTQLNFELIDKWTPRITHLVVALAKNTPKKDLLATRSVKYLMCLLGGKWIVSFDWITASLNSGKLVDESRFEIRGTRNCQEMDRPNWSRKTKIDFFKNYAIQFVGEFDNLPASRADFECLVEIGKGVLVHEDDDLSKRDDSFKYIVVTDNVTLHTQDSIKFVTFSTFLDSITNLQKL</sequence>
<keyword evidence="2" id="KW-0677">Repeat</keyword>
<organism evidence="9 10">
    <name type="scientific">Sarcoptes scabiei</name>
    <name type="common">Itch mite</name>
    <name type="synonym">Acarus scabiei</name>
    <dbReference type="NCBI Taxonomy" id="52283"/>
    <lineage>
        <taxon>Eukaryota</taxon>
        <taxon>Metazoa</taxon>
        <taxon>Ecdysozoa</taxon>
        <taxon>Arthropoda</taxon>
        <taxon>Chelicerata</taxon>
        <taxon>Arachnida</taxon>
        <taxon>Acari</taxon>
        <taxon>Acariformes</taxon>
        <taxon>Sarcoptiformes</taxon>
        <taxon>Astigmata</taxon>
        <taxon>Psoroptidia</taxon>
        <taxon>Sarcoptoidea</taxon>
        <taxon>Sarcoptidae</taxon>
        <taxon>Sarcoptinae</taxon>
        <taxon>Sarcoptes</taxon>
    </lineage>
</organism>
<dbReference type="PANTHER" id="PTHR13763">
    <property type="entry name" value="BREAST CANCER TYPE 1 SUSCEPTIBILITY PROTEIN BRCA1"/>
    <property type="match status" value="1"/>
</dbReference>
<dbReference type="GO" id="GO:0004842">
    <property type="term" value="F:ubiquitin-protein transferase activity"/>
    <property type="evidence" value="ECO:0007669"/>
    <property type="project" value="TreeGrafter"/>
</dbReference>
<dbReference type="GO" id="GO:0008270">
    <property type="term" value="F:zinc ion binding"/>
    <property type="evidence" value="ECO:0007669"/>
    <property type="project" value="UniProtKB-KW"/>
</dbReference>
<feature type="region of interest" description="Disordered" evidence="8">
    <location>
        <begin position="412"/>
        <end position="441"/>
    </location>
</feature>
<dbReference type="InterPro" id="IPR031099">
    <property type="entry name" value="BRCA1-associated"/>
</dbReference>
<comment type="subcellular location">
    <subcellularLocation>
        <location evidence="1">Nucleus</location>
    </subcellularLocation>
</comment>
<dbReference type="GO" id="GO:0031436">
    <property type="term" value="C:BRCA1-BARD1 complex"/>
    <property type="evidence" value="ECO:0007669"/>
    <property type="project" value="TreeGrafter"/>
</dbReference>
<dbReference type="InterPro" id="IPR001357">
    <property type="entry name" value="BRCT_dom"/>
</dbReference>
<reference evidence="9 10" key="1">
    <citation type="journal article" date="2015" name="Parasit. Vectors">
        <title>Draft genome of the scabies mite.</title>
        <authorList>
            <person name="Rider S.D.Jr."/>
            <person name="Morgan M.S."/>
            <person name="Arlian L.G."/>
        </authorList>
    </citation>
    <scope>NUCLEOTIDE SEQUENCE [LARGE SCALE GENOMIC DNA]</scope>
    <source>
        <strain evidence="9">Arlian Lab</strain>
    </source>
</reference>
<dbReference type="SUPFAM" id="SSF52113">
    <property type="entry name" value="BRCT domain"/>
    <property type="match status" value="1"/>
</dbReference>
<dbReference type="InterPro" id="IPR036420">
    <property type="entry name" value="BRCT_dom_sf"/>
</dbReference>